<dbReference type="Gene3D" id="6.10.250.620">
    <property type="match status" value="1"/>
</dbReference>
<accession>A0A1Q8QZ72</accession>
<organism evidence="1 2">
    <name type="scientific">Desulfosporosinus metallidurans</name>
    <dbReference type="NCBI Taxonomy" id="1888891"/>
    <lineage>
        <taxon>Bacteria</taxon>
        <taxon>Bacillati</taxon>
        <taxon>Bacillota</taxon>
        <taxon>Clostridia</taxon>
        <taxon>Eubacteriales</taxon>
        <taxon>Desulfitobacteriaceae</taxon>
        <taxon>Desulfosporosinus</taxon>
    </lineage>
</organism>
<dbReference type="GO" id="GO:0051536">
    <property type="term" value="F:iron-sulfur cluster binding"/>
    <property type="evidence" value="ECO:0007669"/>
    <property type="project" value="InterPro"/>
</dbReference>
<evidence type="ECO:0000313" key="1">
    <source>
        <dbReference type="EMBL" id="OLN32480.1"/>
    </source>
</evidence>
<dbReference type="AlphaFoldDB" id="A0A1Q8QZ72"/>
<sequence length="49" mass="5700">MNQARQDLDWEKMFGLALDREKPERYRKESPLSIRTAAPCAEKCVRCAS</sequence>
<keyword evidence="2" id="KW-1185">Reference proteome</keyword>
<dbReference type="InterPro" id="IPR002817">
    <property type="entry name" value="ThiC/BzaA/B"/>
</dbReference>
<dbReference type="Proteomes" id="UP000186102">
    <property type="component" value="Unassembled WGS sequence"/>
</dbReference>
<name>A0A1Q8QZ72_9FIRM</name>
<dbReference type="EMBL" id="MLBF01000008">
    <property type="protein sequence ID" value="OLN32480.1"/>
    <property type="molecule type" value="Genomic_DNA"/>
</dbReference>
<dbReference type="GO" id="GO:0009228">
    <property type="term" value="P:thiamine biosynthetic process"/>
    <property type="evidence" value="ECO:0007669"/>
    <property type="project" value="InterPro"/>
</dbReference>
<comment type="caution">
    <text evidence="1">The sequence shown here is derived from an EMBL/GenBank/DDBJ whole genome shotgun (WGS) entry which is preliminary data.</text>
</comment>
<gene>
    <name evidence="1" type="ORF">DSOL_1516</name>
</gene>
<dbReference type="Pfam" id="PF01964">
    <property type="entry name" value="ThiC_Rad_SAM"/>
    <property type="match status" value="1"/>
</dbReference>
<reference evidence="1 2" key="1">
    <citation type="submission" date="2016-09" db="EMBL/GenBank/DDBJ databases">
        <title>Complete genome of Desulfosporosinus sp. OL.</title>
        <authorList>
            <person name="Mardanov A."/>
            <person name="Beletsky A."/>
            <person name="Panova A."/>
            <person name="Karnachuk O."/>
            <person name="Ravin N."/>
        </authorList>
    </citation>
    <scope>NUCLEOTIDE SEQUENCE [LARGE SCALE GENOMIC DNA]</scope>
    <source>
        <strain evidence="1 2">OL</strain>
    </source>
</reference>
<protein>
    <submittedName>
        <fullName evidence="1">Hydroxymethylpyrimidine phosphate synthase ThiC</fullName>
    </submittedName>
</protein>
<dbReference type="STRING" id="1888891.DSOL_1516"/>
<evidence type="ECO:0000313" key="2">
    <source>
        <dbReference type="Proteomes" id="UP000186102"/>
    </source>
</evidence>
<proteinExistence type="predicted"/>